<protein>
    <submittedName>
        <fullName evidence="2">Uncharacterized protein</fullName>
    </submittedName>
</protein>
<sequence>MIIGWKIGKHFKYPIWGRLLGMALGFYATVGWYITQEAKEYYREKRLVTEFCQKYPRYEVFVSPEELKKITPDNAEHYAQYRYTEMEQKTRKEKAISFRGSVYYQSSSTLEMMKKRKKFISYHEFKDIGNYSLNRIIYVDDKYKLVLYLENFTGGGSGSDGGKYLGLKFWFDYIIGCERLVQGLKELDEQYLVIYREKAL</sequence>
<evidence type="ECO:0000313" key="3">
    <source>
        <dbReference type="Proteomes" id="UP000190837"/>
    </source>
</evidence>
<keyword evidence="1" id="KW-0472">Membrane</keyword>
<gene>
    <name evidence="2" type="ORF">CHUV0807_0370</name>
</gene>
<accession>A0A1C3H2B2</accession>
<feature type="transmembrane region" description="Helical" evidence="1">
    <location>
        <begin position="15"/>
        <end position="35"/>
    </location>
</feature>
<name>A0A1C3H2B2_9GAMM</name>
<organism evidence="2 3">
    <name type="scientific">Cardiobacterium hominis</name>
    <dbReference type="NCBI Taxonomy" id="2718"/>
    <lineage>
        <taxon>Bacteria</taxon>
        <taxon>Pseudomonadati</taxon>
        <taxon>Pseudomonadota</taxon>
        <taxon>Gammaproteobacteria</taxon>
        <taxon>Cardiobacteriales</taxon>
        <taxon>Cardiobacteriaceae</taxon>
        <taxon>Cardiobacterium</taxon>
    </lineage>
</organism>
<keyword evidence="1" id="KW-1133">Transmembrane helix</keyword>
<dbReference type="AlphaFoldDB" id="A0A1C3H2B2"/>
<dbReference type="EMBL" id="FKLO01000017">
    <property type="protein sequence ID" value="SAM57986.1"/>
    <property type="molecule type" value="Genomic_DNA"/>
</dbReference>
<proteinExistence type="predicted"/>
<evidence type="ECO:0000313" key="2">
    <source>
        <dbReference type="EMBL" id="SAM57986.1"/>
    </source>
</evidence>
<reference evidence="3" key="1">
    <citation type="submission" date="2016-04" db="EMBL/GenBank/DDBJ databases">
        <authorList>
            <person name="Tagini F."/>
        </authorList>
    </citation>
    <scope>NUCLEOTIDE SEQUENCE [LARGE SCALE GENOMIC DNA]</scope>
    <source>
        <strain evidence="3">CHUV0807</strain>
    </source>
</reference>
<keyword evidence="1" id="KW-0812">Transmembrane</keyword>
<dbReference type="Proteomes" id="UP000190837">
    <property type="component" value="Unassembled WGS sequence"/>
</dbReference>
<evidence type="ECO:0000256" key="1">
    <source>
        <dbReference type="SAM" id="Phobius"/>
    </source>
</evidence>